<dbReference type="InterPro" id="IPR002035">
    <property type="entry name" value="VWF_A"/>
</dbReference>
<sequence>MELRLDEPLFLWLLVPALIYFAYSGFRNFKLGSFLFRLVFVLRMAAVAALIFALAVPSIYRPAEHQQIIYLMDRSASMEGAQTAIAESIEAAMAEKKDTQHIGVYTFAEDFQTLLPVSPEQRALPLDQSTGMADHTNIAQALELAAHSGDTDLATRLVLISDGNETKASALESLNRLQSDRIQIDVLPIQQASSQDAAITAFETPAKAFIGESQALSLNIQSDGEREAELVLSKNDEEFDRHRIQLVDGENLFAYRYPANEEGLLKYEARLEMGEDRYLENNSLVSVTEVEGKPELLVVSGSTPSPIPGLLDRENIRTSTIDSNELPTSLSSILQYDGIIFDNVSGTSVGGQQMEVIEQAVKQFGVGFMMIGGDQSYGLGGYFKSPIERLLPVEMEVKGKHELPSLGLVIVMDRSASMAGVKMELAKEAAARSVELLRKDDTVGVIAFDDQPWQIVDTEKLADPKEAADKILSVTPGGGTEIYRSLSEAYGQLEGLELQRKHIILLTDGQSPPSDYTSLIEGGKEDNITLSTVSIGQDADSRLLEELAATGNGRFYEVADATTIPAILSRETIMMSRTYIVDEPFYPIVYDSPWSDLFSDGVPQMNAYIATTAKPSASVALESEEGDPVLASWNYGLGKTIAYTSGSSAWSGDFQAWKNWPSFWNRSVSELLPSFDEIPFTVARKQQGVYTIEDPTRQSAIMEVAVIDETGMEIPLQSEPVAPGKLEVKLDADPGLVFFSIRNEDREAYKTGLTIPYGEEYRLSGPNTALLASIAERSGGRVLESLEESLRDIPYESGTNQPIQHFLLLLAMLLFFADITIRRFGLRLIPSMKKTKAAASPIQEAPPQTIEQLIKAKKRE</sequence>
<dbReference type="RefSeq" id="WP_052651032.1">
    <property type="nucleotide sequence ID" value="NZ_CCXS01000001.1"/>
</dbReference>
<dbReference type="SUPFAM" id="SSF52317">
    <property type="entry name" value="Class I glutamine amidotransferase-like"/>
    <property type="match status" value="1"/>
</dbReference>
<feature type="transmembrane region" description="Helical" evidence="1">
    <location>
        <begin position="6"/>
        <end position="23"/>
    </location>
</feature>
<dbReference type="Pfam" id="PF13519">
    <property type="entry name" value="VWA_2"/>
    <property type="match status" value="1"/>
</dbReference>
<dbReference type="EMBL" id="CCXS01000001">
    <property type="protein sequence ID" value="CEG22328.1"/>
    <property type="molecule type" value="Genomic_DNA"/>
</dbReference>
<protein>
    <submittedName>
        <fullName evidence="3">von Willebrand factor type A domain protein</fullName>
    </submittedName>
</protein>
<dbReference type="PROSITE" id="PS50234">
    <property type="entry name" value="VWFA"/>
    <property type="match status" value="1"/>
</dbReference>
<dbReference type="Gene3D" id="3.40.50.410">
    <property type="entry name" value="von Willebrand factor, type A domain"/>
    <property type="match status" value="1"/>
</dbReference>
<dbReference type="InterPro" id="IPR029062">
    <property type="entry name" value="Class_I_gatase-like"/>
</dbReference>
<keyword evidence="1" id="KW-0812">Transmembrane</keyword>
<dbReference type="SMART" id="SM00327">
    <property type="entry name" value="VWA"/>
    <property type="match status" value="2"/>
</dbReference>
<accession>A0A098EJ75</accession>
<dbReference type="OrthoDB" id="9781333at2"/>
<reference evidence="3 4" key="1">
    <citation type="submission" date="2014-09" db="EMBL/GenBank/DDBJ databases">
        <authorList>
            <person name="Urmite Genomes Urmite Genomes"/>
        </authorList>
    </citation>
    <scope>NUCLEOTIDE SEQUENCE [LARGE SCALE GENOMIC DNA]</scope>
    <source>
        <strain evidence="3 4">ES2</strain>
    </source>
</reference>
<dbReference type="SUPFAM" id="SSF53300">
    <property type="entry name" value="vWA-like"/>
    <property type="match status" value="2"/>
</dbReference>
<dbReference type="PANTHER" id="PTHR37947">
    <property type="entry name" value="BLL2462 PROTEIN"/>
    <property type="match status" value="1"/>
</dbReference>
<dbReference type="CDD" id="cd00198">
    <property type="entry name" value="vWFA"/>
    <property type="match status" value="1"/>
</dbReference>
<dbReference type="PANTHER" id="PTHR37947:SF2">
    <property type="entry name" value="VON WILLEBRAND FACTOR TYPE A"/>
    <property type="match status" value="1"/>
</dbReference>
<dbReference type="Gene3D" id="3.40.50.880">
    <property type="match status" value="2"/>
</dbReference>
<feature type="transmembrane region" description="Helical" evidence="1">
    <location>
        <begin position="806"/>
        <end position="826"/>
    </location>
</feature>
<name>A0A098EJ75_9BACL</name>
<keyword evidence="4" id="KW-1185">Reference proteome</keyword>
<evidence type="ECO:0000256" key="1">
    <source>
        <dbReference type="SAM" id="Phobius"/>
    </source>
</evidence>
<keyword evidence="1" id="KW-0472">Membrane</keyword>
<keyword evidence="1" id="KW-1133">Transmembrane helix</keyword>
<feature type="transmembrane region" description="Helical" evidence="1">
    <location>
        <begin position="35"/>
        <end position="60"/>
    </location>
</feature>
<dbReference type="Pfam" id="PF00092">
    <property type="entry name" value="VWA"/>
    <property type="match status" value="1"/>
</dbReference>
<evidence type="ECO:0000259" key="2">
    <source>
        <dbReference type="PROSITE" id="PS50234"/>
    </source>
</evidence>
<evidence type="ECO:0000313" key="3">
    <source>
        <dbReference type="EMBL" id="CEG22328.1"/>
    </source>
</evidence>
<feature type="domain" description="VWFA" evidence="2">
    <location>
        <begin position="407"/>
        <end position="578"/>
    </location>
</feature>
<dbReference type="InterPro" id="IPR036465">
    <property type="entry name" value="vWFA_dom_sf"/>
</dbReference>
<organism evidence="3 4">
    <name type="scientific">Planococcus massiliensis</name>
    <dbReference type="NCBI Taxonomy" id="1499687"/>
    <lineage>
        <taxon>Bacteria</taxon>
        <taxon>Bacillati</taxon>
        <taxon>Bacillota</taxon>
        <taxon>Bacilli</taxon>
        <taxon>Bacillales</taxon>
        <taxon>Caryophanaceae</taxon>
        <taxon>Planococcus</taxon>
    </lineage>
</organism>
<dbReference type="Proteomes" id="UP000043699">
    <property type="component" value="Unassembled WGS sequence"/>
</dbReference>
<proteinExistence type="predicted"/>
<evidence type="ECO:0000313" key="4">
    <source>
        <dbReference type="Proteomes" id="UP000043699"/>
    </source>
</evidence>
<dbReference type="STRING" id="1499687.BN1080_01254"/>
<dbReference type="AlphaFoldDB" id="A0A098EJ75"/>
<gene>
    <name evidence="3" type="ORF">BN1080_01254</name>
</gene>